<feature type="signal peptide" evidence="1">
    <location>
        <begin position="1"/>
        <end position="21"/>
    </location>
</feature>
<dbReference type="AlphaFoldDB" id="A0AAD4XDD8"/>
<evidence type="ECO:0000313" key="3">
    <source>
        <dbReference type="EMBL" id="KAI3899583.1"/>
    </source>
</evidence>
<keyword evidence="1" id="KW-0732">Signal</keyword>
<keyword evidence="4" id="KW-1185">Reference proteome</keyword>
<reference evidence="3" key="1">
    <citation type="submission" date="2022-04" db="EMBL/GenBank/DDBJ databases">
        <title>A functionally conserved STORR gene fusion in Papaver species that diverged 16.8 million years ago.</title>
        <authorList>
            <person name="Catania T."/>
        </authorList>
    </citation>
    <scope>NUCLEOTIDE SEQUENCE</scope>
    <source>
        <strain evidence="3">S-188037</strain>
    </source>
</reference>
<organism evidence="3 4">
    <name type="scientific">Papaver atlanticum</name>
    <dbReference type="NCBI Taxonomy" id="357466"/>
    <lineage>
        <taxon>Eukaryota</taxon>
        <taxon>Viridiplantae</taxon>
        <taxon>Streptophyta</taxon>
        <taxon>Embryophyta</taxon>
        <taxon>Tracheophyta</taxon>
        <taxon>Spermatophyta</taxon>
        <taxon>Magnoliopsida</taxon>
        <taxon>Ranunculales</taxon>
        <taxon>Papaveraceae</taxon>
        <taxon>Papaveroideae</taxon>
        <taxon>Papaver</taxon>
    </lineage>
</organism>
<dbReference type="SUPFAM" id="SSF54236">
    <property type="entry name" value="Ubiquitin-like"/>
    <property type="match status" value="1"/>
</dbReference>
<dbReference type="Pfam" id="PF14555">
    <property type="entry name" value="UBA_4"/>
    <property type="match status" value="1"/>
</dbReference>
<sequence>MILCLSITLLSLLKVRVFVVASSFCVFDPAAKRISKVILFEIKKDNVDGQEIESDFDEMESDVDDMESIVNEEEDPLISWLFEMENIVHEQEIRKMESYADEQLDSNIVLVEQDTSISSAVKDTSISSAEKDTLISLFLEVGVGQSIQTTKQYLQATNWDLEDAIRQFFSVEVRYPNTSYELINLGEANVRAETVPSDVSAVDNSLDDNLASMYPPHLELMYKGPFHKAKKPVEDEDKWLIVNVQSKQEFSFLRLNLDTWAHEAVSQTIIDIFPAALILDPITGKNVKPWSGMAEAVVGGFNTLHGCRSKHHLTRLCRKRPTETSQQTTVLKTTEEEDEDVFLAILASMENTTHIVDPSCSDTDEPVTSSRKKLTYPDFPEEPKVDKKLLCRIGVRLPEGYPVQLLWSFCKSHLDEAESRPFHLIQAIPGASETLNYESKKTFEESGLANSMISVTWD</sequence>
<feature type="domain" description="UBX" evidence="2">
    <location>
        <begin position="396"/>
        <end position="456"/>
    </location>
</feature>
<dbReference type="PROSITE" id="PS50033">
    <property type="entry name" value="UBX"/>
    <property type="match status" value="1"/>
</dbReference>
<dbReference type="GO" id="GO:0043130">
    <property type="term" value="F:ubiquitin binding"/>
    <property type="evidence" value="ECO:0007669"/>
    <property type="project" value="TreeGrafter"/>
</dbReference>
<protein>
    <recommendedName>
        <fullName evidence="2">UBX domain-containing protein</fullName>
    </recommendedName>
</protein>
<dbReference type="Gene3D" id="3.10.20.90">
    <property type="entry name" value="Phosphatidylinositol 3-kinase Catalytic Subunit, Chain A, domain 1"/>
    <property type="match status" value="1"/>
</dbReference>
<dbReference type="PANTHER" id="PTHR23322:SF6">
    <property type="entry name" value="UBX DOMAIN-CONTAINING PROTEIN 7"/>
    <property type="match status" value="1"/>
</dbReference>
<dbReference type="Gene3D" id="3.40.30.10">
    <property type="entry name" value="Glutaredoxin"/>
    <property type="match status" value="1"/>
</dbReference>
<evidence type="ECO:0000256" key="1">
    <source>
        <dbReference type="SAM" id="SignalP"/>
    </source>
</evidence>
<accession>A0AAD4XDD8</accession>
<dbReference type="GO" id="GO:0005634">
    <property type="term" value="C:nucleus"/>
    <property type="evidence" value="ECO:0007669"/>
    <property type="project" value="TreeGrafter"/>
</dbReference>
<dbReference type="Gene3D" id="1.10.8.10">
    <property type="entry name" value="DNA helicase RuvA subunit, C-terminal domain"/>
    <property type="match status" value="1"/>
</dbReference>
<dbReference type="InterPro" id="IPR036249">
    <property type="entry name" value="Thioredoxin-like_sf"/>
</dbReference>
<name>A0AAD4XDD8_9MAGN</name>
<dbReference type="EMBL" id="JAJJMB010011752">
    <property type="protein sequence ID" value="KAI3899583.1"/>
    <property type="molecule type" value="Genomic_DNA"/>
</dbReference>
<dbReference type="GO" id="GO:0043161">
    <property type="term" value="P:proteasome-mediated ubiquitin-dependent protein catabolic process"/>
    <property type="evidence" value="ECO:0007669"/>
    <property type="project" value="TreeGrafter"/>
</dbReference>
<feature type="chain" id="PRO_5042158599" description="UBX domain-containing protein" evidence="1">
    <location>
        <begin position="22"/>
        <end position="458"/>
    </location>
</feature>
<evidence type="ECO:0000313" key="4">
    <source>
        <dbReference type="Proteomes" id="UP001202328"/>
    </source>
</evidence>
<evidence type="ECO:0000259" key="2">
    <source>
        <dbReference type="PROSITE" id="PS50033"/>
    </source>
</evidence>
<dbReference type="SUPFAM" id="SSF52833">
    <property type="entry name" value="Thioredoxin-like"/>
    <property type="match status" value="1"/>
</dbReference>
<dbReference type="Proteomes" id="UP001202328">
    <property type="component" value="Unassembled WGS sequence"/>
</dbReference>
<dbReference type="CDD" id="cd14273">
    <property type="entry name" value="UBA_TAP-C_like"/>
    <property type="match status" value="1"/>
</dbReference>
<gene>
    <name evidence="3" type="ORF">MKW98_008371</name>
</gene>
<dbReference type="InterPro" id="IPR029071">
    <property type="entry name" value="Ubiquitin-like_domsf"/>
</dbReference>
<comment type="caution">
    <text evidence="3">The sequence shown here is derived from an EMBL/GenBank/DDBJ whole genome shotgun (WGS) entry which is preliminary data.</text>
</comment>
<proteinExistence type="predicted"/>
<dbReference type="InterPro" id="IPR001012">
    <property type="entry name" value="UBX_dom"/>
</dbReference>
<dbReference type="PANTHER" id="PTHR23322">
    <property type="entry name" value="FAS-ASSOCIATED PROTEIN"/>
    <property type="match status" value="1"/>
</dbReference>
<dbReference type="InterPro" id="IPR050730">
    <property type="entry name" value="UBX_domain-protein"/>
</dbReference>